<accession>A0A654KIM7</accession>
<evidence type="ECO:0000313" key="18">
    <source>
        <dbReference type="EMBL" id="ADU92328.1"/>
    </source>
</evidence>
<dbReference type="PANTHER" id="PTHR10954">
    <property type="entry name" value="RIBONUCLEASE H2 SUBUNIT A"/>
    <property type="match status" value="1"/>
</dbReference>
<dbReference type="GO" id="GO:0032299">
    <property type="term" value="C:ribonuclease H2 complex"/>
    <property type="evidence" value="ECO:0007669"/>
    <property type="project" value="TreeGrafter"/>
</dbReference>
<dbReference type="AlphaFoldDB" id="A0A654KIM7"/>
<feature type="binding site" evidence="14 15">
    <location>
        <position position="11"/>
    </location>
    <ligand>
        <name>a divalent metal cation</name>
        <dbReference type="ChEBI" id="CHEBI:60240"/>
    </ligand>
</feature>
<dbReference type="HAMAP" id="MF_00052_B">
    <property type="entry name" value="RNase_HII_B"/>
    <property type="match status" value="1"/>
</dbReference>
<evidence type="ECO:0000256" key="6">
    <source>
        <dbReference type="ARBA" id="ARBA00012180"/>
    </source>
</evidence>
<dbReference type="PANTHER" id="PTHR10954:SF18">
    <property type="entry name" value="RIBONUCLEASE HII"/>
    <property type="match status" value="1"/>
</dbReference>
<comment type="cofactor">
    <cofactor evidence="14 15">
        <name>Mn(2+)</name>
        <dbReference type="ChEBI" id="CHEBI:29035"/>
    </cofactor>
    <cofactor evidence="14 15">
        <name>Mg(2+)</name>
        <dbReference type="ChEBI" id="CHEBI:18420"/>
    </cofactor>
    <text evidence="14 15">Manganese or magnesium. Binds 1 divalent metal ion per monomer in the absence of substrate. May bind a second metal ion after substrate binding.</text>
</comment>
<keyword evidence="13 14" id="KW-0464">Manganese</keyword>
<dbReference type="GO" id="GO:0030145">
    <property type="term" value="F:manganese ion binding"/>
    <property type="evidence" value="ECO:0007669"/>
    <property type="project" value="UniProtKB-UniRule"/>
</dbReference>
<comment type="subcellular location">
    <subcellularLocation>
        <location evidence="4 14">Cytoplasm</location>
    </subcellularLocation>
</comment>
<organism evidence="18 19">
    <name type="scientific">Taylorella equigenitalis (strain MCE9)</name>
    <dbReference type="NCBI Taxonomy" id="937774"/>
    <lineage>
        <taxon>Bacteria</taxon>
        <taxon>Pseudomonadati</taxon>
        <taxon>Pseudomonadota</taxon>
        <taxon>Betaproteobacteria</taxon>
        <taxon>Burkholderiales</taxon>
        <taxon>Alcaligenaceae</taxon>
        <taxon>Taylorella</taxon>
    </lineage>
</organism>
<comment type="catalytic activity">
    <reaction evidence="1 14 15 16">
        <text>Endonucleolytic cleavage to 5'-phosphomonoester.</text>
        <dbReference type="EC" id="3.1.26.4"/>
    </reaction>
</comment>
<protein>
    <recommendedName>
        <fullName evidence="7 14">Ribonuclease HII</fullName>
        <shortName evidence="14">RNase HII</shortName>
        <ecNumber evidence="6 14">3.1.26.4</ecNumber>
    </recommendedName>
</protein>
<evidence type="ECO:0000256" key="16">
    <source>
        <dbReference type="RuleBase" id="RU003515"/>
    </source>
</evidence>
<dbReference type="EC" id="3.1.26.4" evidence="6 14"/>
<evidence type="ECO:0000256" key="2">
    <source>
        <dbReference type="ARBA" id="ARBA00001946"/>
    </source>
</evidence>
<keyword evidence="12 14" id="KW-0378">Hydrolase</keyword>
<comment type="similarity">
    <text evidence="5 14 16">Belongs to the RNase HII family.</text>
</comment>
<evidence type="ECO:0000256" key="3">
    <source>
        <dbReference type="ARBA" id="ARBA00004065"/>
    </source>
</evidence>
<dbReference type="GO" id="GO:0004523">
    <property type="term" value="F:RNA-DNA hybrid ribonuclease activity"/>
    <property type="evidence" value="ECO:0007669"/>
    <property type="project" value="UniProtKB-UniRule"/>
</dbReference>
<dbReference type="GO" id="GO:0043137">
    <property type="term" value="P:DNA replication, removal of RNA primer"/>
    <property type="evidence" value="ECO:0007669"/>
    <property type="project" value="TreeGrafter"/>
</dbReference>
<sequence>MFEKLVIGVDEAGRGPLAGDVFAGAVLLGSPEIVGLTDSKKLSPKKREELEVLIKGASVSYFVACSTVEEIDSLNILNATLLAMNRAIDGVLGALPPKYQSSQIKVIIDGNQIPNPLKREGIFDYQGFKIEVKSQIKGDLLTPTVSAASILAKTARDRHILQLHESVPQYKFNEHKGYGTALHLEMIRKYGPSIFHRKSFNPVKSLIQGNLF</sequence>
<evidence type="ECO:0000256" key="13">
    <source>
        <dbReference type="ARBA" id="ARBA00023211"/>
    </source>
</evidence>
<evidence type="ECO:0000256" key="4">
    <source>
        <dbReference type="ARBA" id="ARBA00004496"/>
    </source>
</evidence>
<evidence type="ECO:0000256" key="14">
    <source>
        <dbReference type="HAMAP-Rule" id="MF_00052"/>
    </source>
</evidence>
<evidence type="ECO:0000256" key="11">
    <source>
        <dbReference type="ARBA" id="ARBA00022759"/>
    </source>
</evidence>
<evidence type="ECO:0000256" key="7">
    <source>
        <dbReference type="ARBA" id="ARBA00019179"/>
    </source>
</evidence>
<evidence type="ECO:0000259" key="17">
    <source>
        <dbReference type="PROSITE" id="PS51975"/>
    </source>
</evidence>
<dbReference type="CDD" id="cd07182">
    <property type="entry name" value="RNase_HII_bacteria_HII_like"/>
    <property type="match status" value="1"/>
</dbReference>
<evidence type="ECO:0000256" key="1">
    <source>
        <dbReference type="ARBA" id="ARBA00000077"/>
    </source>
</evidence>
<dbReference type="InterPro" id="IPR012337">
    <property type="entry name" value="RNaseH-like_sf"/>
</dbReference>
<dbReference type="InterPro" id="IPR036397">
    <property type="entry name" value="RNaseH_sf"/>
</dbReference>
<keyword evidence="8 14" id="KW-0963">Cytoplasm</keyword>
<dbReference type="SUPFAM" id="SSF53098">
    <property type="entry name" value="Ribonuclease H-like"/>
    <property type="match status" value="1"/>
</dbReference>
<keyword evidence="9 14" id="KW-0540">Nuclease</keyword>
<dbReference type="InterPro" id="IPR022898">
    <property type="entry name" value="RNase_HII"/>
</dbReference>
<comment type="function">
    <text evidence="3 14 16">Endonuclease that specifically degrades the RNA of RNA-DNA hybrids.</text>
</comment>
<evidence type="ECO:0000256" key="8">
    <source>
        <dbReference type="ARBA" id="ARBA00022490"/>
    </source>
</evidence>
<keyword evidence="11 14" id="KW-0255">Endonuclease</keyword>
<feature type="binding site" evidence="14 15">
    <location>
        <position position="10"/>
    </location>
    <ligand>
        <name>a divalent metal cation</name>
        <dbReference type="ChEBI" id="CHEBI:60240"/>
    </ligand>
</feature>
<feature type="domain" description="RNase H type-2" evidence="17">
    <location>
        <begin position="4"/>
        <end position="212"/>
    </location>
</feature>
<dbReference type="KEGG" id="teq:TEQUI_1414"/>
<comment type="cofactor">
    <cofactor evidence="2">
        <name>Mg(2+)</name>
        <dbReference type="ChEBI" id="CHEBI:18420"/>
    </cofactor>
</comment>
<dbReference type="GO" id="GO:0005737">
    <property type="term" value="C:cytoplasm"/>
    <property type="evidence" value="ECO:0007669"/>
    <property type="project" value="UniProtKB-SubCell"/>
</dbReference>
<gene>
    <name evidence="14" type="primary">rnhB</name>
    <name evidence="18" type="ordered locus">TEQUI_1414</name>
</gene>
<dbReference type="Gene3D" id="3.30.420.10">
    <property type="entry name" value="Ribonuclease H-like superfamily/Ribonuclease H"/>
    <property type="match status" value="1"/>
</dbReference>
<evidence type="ECO:0000256" key="9">
    <source>
        <dbReference type="ARBA" id="ARBA00022722"/>
    </source>
</evidence>
<dbReference type="PROSITE" id="PS51975">
    <property type="entry name" value="RNASE_H_2"/>
    <property type="match status" value="1"/>
</dbReference>
<evidence type="ECO:0000256" key="10">
    <source>
        <dbReference type="ARBA" id="ARBA00022723"/>
    </source>
</evidence>
<feature type="binding site" evidence="14 15">
    <location>
        <position position="109"/>
    </location>
    <ligand>
        <name>a divalent metal cation</name>
        <dbReference type="ChEBI" id="CHEBI:60240"/>
    </ligand>
</feature>
<evidence type="ECO:0000256" key="5">
    <source>
        <dbReference type="ARBA" id="ARBA00007383"/>
    </source>
</evidence>
<reference evidence="18 19" key="1">
    <citation type="journal article" date="2011" name="J. Bacteriol.">
        <title>Genome sequence of Taylorella equigenitalis MCE9, the causative agent of contagious equine metritis.</title>
        <authorList>
            <person name="Hebert L."/>
            <person name="Moumen B."/>
            <person name="Duquesne F."/>
            <person name="Breuil M.F."/>
            <person name="Laugier C."/>
            <person name="Batto J.M."/>
            <person name="Renault P."/>
            <person name="Petry S."/>
        </authorList>
    </citation>
    <scope>NUCLEOTIDE SEQUENCE [LARGE SCALE GENOMIC DNA]</scope>
    <source>
        <strain evidence="18 19">MCE9</strain>
    </source>
</reference>
<dbReference type="InterPro" id="IPR024567">
    <property type="entry name" value="RNase_HII/HIII_dom"/>
</dbReference>
<dbReference type="Proteomes" id="UP000007472">
    <property type="component" value="Chromosome"/>
</dbReference>
<dbReference type="GO" id="GO:0003723">
    <property type="term" value="F:RNA binding"/>
    <property type="evidence" value="ECO:0007669"/>
    <property type="project" value="UniProtKB-UniRule"/>
</dbReference>
<dbReference type="NCBIfam" id="NF000595">
    <property type="entry name" value="PRK00015.1-3"/>
    <property type="match status" value="1"/>
</dbReference>
<evidence type="ECO:0000313" key="19">
    <source>
        <dbReference type="Proteomes" id="UP000007472"/>
    </source>
</evidence>
<keyword evidence="10 14" id="KW-0479">Metal-binding</keyword>
<dbReference type="InterPro" id="IPR001352">
    <property type="entry name" value="RNase_HII/HIII"/>
</dbReference>
<name>A0A654KIM7_TAYEM</name>
<evidence type="ECO:0000256" key="12">
    <source>
        <dbReference type="ARBA" id="ARBA00022801"/>
    </source>
</evidence>
<dbReference type="EMBL" id="CP002456">
    <property type="protein sequence ID" value="ADU92328.1"/>
    <property type="molecule type" value="Genomic_DNA"/>
</dbReference>
<proteinExistence type="inferred from homology"/>
<evidence type="ECO:0000256" key="15">
    <source>
        <dbReference type="PROSITE-ProRule" id="PRU01319"/>
    </source>
</evidence>
<dbReference type="Pfam" id="PF01351">
    <property type="entry name" value="RNase_HII"/>
    <property type="match status" value="1"/>
</dbReference>
<dbReference type="GO" id="GO:0006298">
    <property type="term" value="P:mismatch repair"/>
    <property type="evidence" value="ECO:0007669"/>
    <property type="project" value="TreeGrafter"/>
</dbReference>